<dbReference type="AlphaFoldDB" id="A0AAD5S1A5"/>
<dbReference type="Proteomes" id="UP001212841">
    <property type="component" value="Unassembled WGS sequence"/>
</dbReference>
<dbReference type="Pfam" id="PF12937">
    <property type="entry name" value="F-box-like"/>
    <property type="match status" value="1"/>
</dbReference>
<reference evidence="5" key="1">
    <citation type="submission" date="2020-05" db="EMBL/GenBank/DDBJ databases">
        <title>Phylogenomic resolution of chytrid fungi.</title>
        <authorList>
            <person name="Stajich J.E."/>
            <person name="Amses K."/>
            <person name="Simmons R."/>
            <person name="Seto K."/>
            <person name="Myers J."/>
            <person name="Bonds A."/>
            <person name="Quandt C.A."/>
            <person name="Barry K."/>
            <person name="Liu P."/>
            <person name="Grigoriev I."/>
            <person name="Longcore J.E."/>
            <person name="James T.Y."/>
        </authorList>
    </citation>
    <scope>NUCLEOTIDE SEQUENCE</scope>
    <source>
        <strain evidence="5">JEL0318</strain>
    </source>
</reference>
<dbReference type="SUPFAM" id="SSF81383">
    <property type="entry name" value="F-box domain"/>
    <property type="match status" value="1"/>
</dbReference>
<evidence type="ECO:0000313" key="5">
    <source>
        <dbReference type="EMBL" id="KAJ3033995.1"/>
    </source>
</evidence>
<feature type="non-terminal residue" evidence="5">
    <location>
        <position position="422"/>
    </location>
</feature>
<dbReference type="PANTHER" id="PTHR44436">
    <property type="entry name" value="F-BOX/WD REPEAT-CONTAINING PROTEIN 2"/>
    <property type="match status" value="1"/>
</dbReference>
<protein>
    <recommendedName>
        <fullName evidence="4">F-box domain-containing protein</fullName>
    </recommendedName>
</protein>
<comment type="caution">
    <text evidence="5">The sequence shown here is derived from an EMBL/GenBank/DDBJ whole genome shotgun (WGS) entry which is preliminary data.</text>
</comment>
<dbReference type="EMBL" id="JADGJD010002215">
    <property type="protein sequence ID" value="KAJ3033995.1"/>
    <property type="molecule type" value="Genomic_DNA"/>
</dbReference>
<keyword evidence="1" id="KW-0853">WD repeat</keyword>
<dbReference type="InterPro" id="IPR036047">
    <property type="entry name" value="F-box-like_dom_sf"/>
</dbReference>
<dbReference type="InterPro" id="IPR001810">
    <property type="entry name" value="F-box_dom"/>
</dbReference>
<organism evidence="5 6">
    <name type="scientific">Rhizophlyctis rosea</name>
    <dbReference type="NCBI Taxonomy" id="64517"/>
    <lineage>
        <taxon>Eukaryota</taxon>
        <taxon>Fungi</taxon>
        <taxon>Fungi incertae sedis</taxon>
        <taxon>Chytridiomycota</taxon>
        <taxon>Chytridiomycota incertae sedis</taxon>
        <taxon>Chytridiomycetes</taxon>
        <taxon>Rhizophlyctidales</taxon>
        <taxon>Rhizophlyctidaceae</taxon>
        <taxon>Rhizophlyctis</taxon>
    </lineage>
</organism>
<feature type="domain" description="F-box" evidence="4">
    <location>
        <begin position="132"/>
        <end position="180"/>
    </location>
</feature>
<evidence type="ECO:0000256" key="3">
    <source>
        <dbReference type="SAM" id="MobiDB-lite"/>
    </source>
</evidence>
<sequence length="422" mass="47128">MSNTNATSQLTGQPPTASSAFFLAELERITQDSQIPTDNKIECIMELATMCFDDAAPNSNVDLIAVDSPVGSCTDSPSMKRKRRGSGEELSSSPTTAADLALTAFGRNAKIRRKGPLSSPSLSTNTWDSNLERTLQNCPEDILICIFEHLDGPTLCKSSLICRRWHSLITHFSTSLWTHLTRTSYSLKTKEELGASWKQFYATHYNIQKGRYTFSSFKENYEISAPSLHPPPPPAEVKKEPKVTRKFIMAWPCDPNNAYIIALDNDKLCWVDADATTVINVADLTPSLMLLQNRNRDIEPLRTLEGHIQPIGLILSNMEGTLVSFDDSSTIMIWNLNTHQFERSINTNEELGFIFSMNIYKRRIVAGGKNGRVVVWNADSGAVEVQLDIPSSYLGSLSVHNLLNVAVWEELVVYGLWDGTFW</sequence>
<dbReference type="PROSITE" id="PS50181">
    <property type="entry name" value="FBOX"/>
    <property type="match status" value="1"/>
</dbReference>
<dbReference type="PANTHER" id="PTHR44436:SF1">
    <property type="entry name" value="F-BOX_WD REPEAT-CONTAINING PROTEIN 2"/>
    <property type="match status" value="1"/>
</dbReference>
<evidence type="ECO:0000256" key="2">
    <source>
        <dbReference type="ARBA" id="ARBA00022737"/>
    </source>
</evidence>
<dbReference type="Gene3D" id="2.130.10.10">
    <property type="entry name" value="YVTN repeat-like/Quinoprotein amine dehydrogenase"/>
    <property type="match status" value="1"/>
</dbReference>
<evidence type="ECO:0000313" key="6">
    <source>
        <dbReference type="Proteomes" id="UP001212841"/>
    </source>
</evidence>
<dbReference type="SUPFAM" id="SSF50978">
    <property type="entry name" value="WD40 repeat-like"/>
    <property type="match status" value="1"/>
</dbReference>
<dbReference type="Gene3D" id="1.20.1280.50">
    <property type="match status" value="1"/>
</dbReference>
<evidence type="ECO:0000259" key="4">
    <source>
        <dbReference type="PROSITE" id="PS50181"/>
    </source>
</evidence>
<accession>A0AAD5S1A5</accession>
<dbReference type="InterPro" id="IPR042627">
    <property type="entry name" value="FBXW2"/>
</dbReference>
<dbReference type="InterPro" id="IPR015943">
    <property type="entry name" value="WD40/YVTN_repeat-like_dom_sf"/>
</dbReference>
<name>A0AAD5S1A5_9FUNG</name>
<dbReference type="CDD" id="cd09917">
    <property type="entry name" value="F-box_SF"/>
    <property type="match status" value="1"/>
</dbReference>
<keyword evidence="6" id="KW-1185">Reference proteome</keyword>
<proteinExistence type="predicted"/>
<gene>
    <name evidence="5" type="ORF">HK097_004654</name>
</gene>
<feature type="region of interest" description="Disordered" evidence="3">
    <location>
        <begin position="70"/>
        <end position="95"/>
    </location>
</feature>
<keyword evidence="2" id="KW-0677">Repeat</keyword>
<dbReference type="SMART" id="SM00256">
    <property type="entry name" value="FBOX"/>
    <property type="match status" value="1"/>
</dbReference>
<dbReference type="InterPro" id="IPR036322">
    <property type="entry name" value="WD40_repeat_dom_sf"/>
</dbReference>
<evidence type="ECO:0000256" key="1">
    <source>
        <dbReference type="ARBA" id="ARBA00022574"/>
    </source>
</evidence>